<feature type="compositionally biased region" description="Basic and acidic residues" evidence="1">
    <location>
        <begin position="146"/>
        <end position="169"/>
    </location>
</feature>
<organism evidence="2">
    <name type="scientific">marine sediment metagenome</name>
    <dbReference type="NCBI Taxonomy" id="412755"/>
    <lineage>
        <taxon>unclassified sequences</taxon>
        <taxon>metagenomes</taxon>
        <taxon>ecological metagenomes</taxon>
    </lineage>
</organism>
<protein>
    <submittedName>
        <fullName evidence="2">Uncharacterized protein</fullName>
    </submittedName>
</protein>
<feature type="region of interest" description="Disordered" evidence="1">
    <location>
        <begin position="137"/>
        <end position="179"/>
    </location>
</feature>
<evidence type="ECO:0000313" key="2">
    <source>
        <dbReference type="EMBL" id="KKL97418.1"/>
    </source>
</evidence>
<evidence type="ECO:0000256" key="1">
    <source>
        <dbReference type="SAM" id="MobiDB-lite"/>
    </source>
</evidence>
<sequence>MTEVTTPVSTPEAPTGYELVPNPEGAESADGSEETGLFAGGESPGLDAEPPGQQAETPPAEEIPPTEQAKAPEQQVTEPTQQPIPAKEDESRFEYWQSKAGQTQRELDEIKGGQLHAIAQFIQRTPAMLDIVEEGIRGGPITRPKGIPERPVRPQRPDNYDSSEAHDPETASGRYRASHDDYLEKKDIYTDAREEQATVQAKRDADKVRLAEVKSGLIREGGLNELEADDAMSKLFSRESMNAVTLSKLYRLMEAPSQDDIANQEKAKKLLAQRSGLEAPPPLAKAPGEAPLPTTDADDYHSAMRDQAEQGGSLL</sequence>
<feature type="region of interest" description="Disordered" evidence="1">
    <location>
        <begin position="257"/>
        <end position="315"/>
    </location>
</feature>
<accession>A0A0F9GF79</accession>
<proteinExistence type="predicted"/>
<comment type="caution">
    <text evidence="2">The sequence shown here is derived from an EMBL/GenBank/DDBJ whole genome shotgun (WGS) entry which is preliminary data.</text>
</comment>
<feature type="compositionally biased region" description="Low complexity" evidence="1">
    <location>
        <begin position="53"/>
        <end position="85"/>
    </location>
</feature>
<gene>
    <name evidence="2" type="ORF">LCGC14_1834680</name>
</gene>
<dbReference type="AlphaFoldDB" id="A0A0F9GF79"/>
<name>A0A0F9GF79_9ZZZZ</name>
<feature type="region of interest" description="Disordered" evidence="1">
    <location>
        <begin position="1"/>
        <end position="105"/>
    </location>
</feature>
<feature type="compositionally biased region" description="Basic and acidic residues" evidence="1">
    <location>
        <begin position="298"/>
        <end position="308"/>
    </location>
</feature>
<reference evidence="2" key="1">
    <citation type="journal article" date="2015" name="Nature">
        <title>Complex archaea that bridge the gap between prokaryotes and eukaryotes.</title>
        <authorList>
            <person name="Spang A."/>
            <person name="Saw J.H."/>
            <person name="Jorgensen S.L."/>
            <person name="Zaremba-Niedzwiedzka K."/>
            <person name="Martijn J."/>
            <person name="Lind A.E."/>
            <person name="van Eijk R."/>
            <person name="Schleper C."/>
            <person name="Guy L."/>
            <person name="Ettema T.J."/>
        </authorList>
    </citation>
    <scope>NUCLEOTIDE SEQUENCE</scope>
</reference>
<dbReference type="EMBL" id="LAZR01018172">
    <property type="protein sequence ID" value="KKL97418.1"/>
    <property type="molecule type" value="Genomic_DNA"/>
</dbReference>